<evidence type="ECO:0000256" key="4">
    <source>
        <dbReference type="ARBA" id="ARBA00022989"/>
    </source>
</evidence>
<keyword evidence="5 6" id="KW-0472">Membrane</keyword>
<evidence type="ECO:0000256" key="2">
    <source>
        <dbReference type="ARBA" id="ARBA00005268"/>
    </source>
</evidence>
<dbReference type="EMBL" id="LGYO01000022">
    <property type="protein sequence ID" value="KNZ41801.1"/>
    <property type="molecule type" value="Genomic_DNA"/>
</dbReference>
<feature type="transmembrane region" description="Helical" evidence="6">
    <location>
        <begin position="94"/>
        <end position="115"/>
    </location>
</feature>
<evidence type="ECO:0000313" key="7">
    <source>
        <dbReference type="EMBL" id="KNZ41801.1"/>
    </source>
</evidence>
<dbReference type="PANTHER" id="PTHR30028">
    <property type="entry name" value="UPF0014 INNER MEMBRANE PROTEIN YBBM-RELATED"/>
    <property type="match status" value="1"/>
</dbReference>
<evidence type="ECO:0000256" key="5">
    <source>
        <dbReference type="ARBA" id="ARBA00023136"/>
    </source>
</evidence>
<evidence type="ECO:0000256" key="1">
    <source>
        <dbReference type="ARBA" id="ARBA00004141"/>
    </source>
</evidence>
<dbReference type="STRING" id="52689.AKG39_09220"/>
<dbReference type="GO" id="GO:0005886">
    <property type="term" value="C:plasma membrane"/>
    <property type="evidence" value="ECO:0007669"/>
    <property type="project" value="TreeGrafter"/>
</dbReference>
<reference evidence="8" key="1">
    <citation type="submission" date="2015-07" db="EMBL/GenBank/DDBJ databases">
        <title>Draft genome sequence of Acetobacterium bakii DSM 8293, a potential psychrophilic chemical producer through syngas fermentation.</title>
        <authorList>
            <person name="Song Y."/>
            <person name="Hwang S."/>
            <person name="Cho B.-K."/>
        </authorList>
    </citation>
    <scope>NUCLEOTIDE SEQUENCE [LARGE SCALE GENOMIC DNA]</scope>
    <source>
        <strain evidence="8">DSM 8239</strain>
    </source>
</reference>
<comment type="similarity">
    <text evidence="2">Belongs to the UPF0014 family.</text>
</comment>
<feature type="transmembrane region" description="Helical" evidence="6">
    <location>
        <begin position="36"/>
        <end position="58"/>
    </location>
</feature>
<organism evidence="7 8">
    <name type="scientific">Acetobacterium bakii</name>
    <dbReference type="NCBI Taxonomy" id="52689"/>
    <lineage>
        <taxon>Bacteria</taxon>
        <taxon>Bacillati</taxon>
        <taxon>Bacillota</taxon>
        <taxon>Clostridia</taxon>
        <taxon>Eubacteriales</taxon>
        <taxon>Eubacteriaceae</taxon>
        <taxon>Acetobacterium</taxon>
    </lineage>
</organism>
<dbReference type="RefSeq" id="WP_050740101.1">
    <property type="nucleotide sequence ID" value="NZ_LGYO01000022.1"/>
</dbReference>
<name>A0A0L6TZW5_9FIRM</name>
<dbReference type="InterPro" id="IPR005226">
    <property type="entry name" value="UPF0014_fam"/>
</dbReference>
<protein>
    <submittedName>
        <fullName evidence="7">Uncharacterized protein</fullName>
    </submittedName>
</protein>
<gene>
    <name evidence="7" type="ORF">AKG39_09220</name>
</gene>
<proteinExistence type="inferred from homology"/>
<dbReference type="Pfam" id="PF03649">
    <property type="entry name" value="UPF0014"/>
    <property type="match status" value="1"/>
</dbReference>
<dbReference type="OrthoDB" id="9791807at2"/>
<feature type="transmembrane region" description="Helical" evidence="6">
    <location>
        <begin position="127"/>
        <end position="150"/>
    </location>
</feature>
<dbReference type="Proteomes" id="UP000036873">
    <property type="component" value="Unassembled WGS sequence"/>
</dbReference>
<feature type="transmembrane region" description="Helical" evidence="6">
    <location>
        <begin position="214"/>
        <end position="235"/>
    </location>
</feature>
<dbReference type="PANTHER" id="PTHR30028:SF0">
    <property type="entry name" value="PROTEIN ALUMINUM SENSITIVE 3"/>
    <property type="match status" value="1"/>
</dbReference>
<evidence type="ECO:0000256" key="3">
    <source>
        <dbReference type="ARBA" id="ARBA00022692"/>
    </source>
</evidence>
<comment type="subcellular location">
    <subcellularLocation>
        <location evidence="1">Membrane</location>
        <topology evidence="1">Multi-pass membrane protein</topology>
    </subcellularLocation>
</comment>
<keyword evidence="8" id="KW-1185">Reference proteome</keyword>
<accession>A0A0L6TZW5</accession>
<dbReference type="AlphaFoldDB" id="A0A0L6TZW5"/>
<evidence type="ECO:0000313" key="8">
    <source>
        <dbReference type="Proteomes" id="UP000036873"/>
    </source>
</evidence>
<feature type="transmembrane region" description="Helical" evidence="6">
    <location>
        <begin position="64"/>
        <end position="82"/>
    </location>
</feature>
<keyword evidence="4 6" id="KW-1133">Transmembrane helix</keyword>
<keyword evidence="3 6" id="KW-0812">Transmembrane</keyword>
<feature type="transmembrane region" description="Helical" evidence="6">
    <location>
        <begin position="6"/>
        <end position="24"/>
    </location>
</feature>
<sequence>MGVEQIPFYTPLYLVLFMIPIVIINYKMGITLNKRLIYALFRMTIQLVLVGFFLQYIFLFNNPWINTGYILFMIVAAALSTVKTCGLTIKDQFISILLGFGIPNIVMILFINQFVIGLDNIFDAQYYIPLMGMLLGNSLSGNIIGVNTFYNGLRKNERQYDYRLGLSANQWEATLPWYKEGVVACLNPMIASTETIGLVSLPGMMTGQILGGSMPMTAIVYQIVIMAAILISRYFSIHLSLLLTRKTAFDAYDRLKV</sequence>
<dbReference type="PATRIC" id="fig|52689.4.peg.1051"/>
<evidence type="ECO:0000256" key="6">
    <source>
        <dbReference type="SAM" id="Phobius"/>
    </source>
</evidence>
<comment type="caution">
    <text evidence="7">The sequence shown here is derived from an EMBL/GenBank/DDBJ whole genome shotgun (WGS) entry which is preliminary data.</text>
</comment>